<dbReference type="SUPFAM" id="SSF55811">
    <property type="entry name" value="Nudix"/>
    <property type="match status" value="1"/>
</dbReference>
<dbReference type="InterPro" id="IPR015797">
    <property type="entry name" value="NUDIX_hydrolase-like_dom_sf"/>
</dbReference>
<proteinExistence type="inferred from homology"/>
<dbReference type="Proteomes" id="UP000509303">
    <property type="component" value="Chromosome"/>
</dbReference>
<dbReference type="CDD" id="cd02883">
    <property type="entry name" value="NUDIX_Hydrolase"/>
    <property type="match status" value="1"/>
</dbReference>
<sequence>MSQNPGKYILPGGTLNLNETPEQGAAREFEEETGIALSADRVVKTKKWYDPRVRATYYGVYFECTPDELIGYIRVSGENLTGAKLVEEKIKQEVITKYSQVHDESVGSAKAPRDNELDTTEMWDVTGRWGEIQGWTEWQSWYRVILEYLKDKI</sequence>
<evidence type="ECO:0000256" key="2">
    <source>
        <dbReference type="ARBA" id="ARBA00022801"/>
    </source>
</evidence>
<dbReference type="PRINTS" id="PR00502">
    <property type="entry name" value="NUDIXFAMILY"/>
</dbReference>
<evidence type="ECO:0000313" key="6">
    <source>
        <dbReference type="Proteomes" id="UP000509303"/>
    </source>
</evidence>
<dbReference type="InterPro" id="IPR020476">
    <property type="entry name" value="Nudix_hydrolase"/>
</dbReference>
<protein>
    <submittedName>
        <fullName evidence="5">NUDIX hydrolase</fullName>
    </submittedName>
</protein>
<dbReference type="Gene3D" id="3.90.79.10">
    <property type="entry name" value="Nucleoside Triphosphate Pyrophosphohydrolase"/>
    <property type="match status" value="1"/>
</dbReference>
<dbReference type="GO" id="GO:0016787">
    <property type="term" value="F:hydrolase activity"/>
    <property type="evidence" value="ECO:0007669"/>
    <property type="project" value="UniProtKB-KW"/>
</dbReference>
<dbReference type="PROSITE" id="PS00893">
    <property type="entry name" value="NUDIX_BOX"/>
    <property type="match status" value="1"/>
</dbReference>
<reference evidence="5 6" key="1">
    <citation type="submission" date="2020-06" db="EMBL/GenBank/DDBJ databases">
        <title>Genome mining for natural products.</title>
        <authorList>
            <person name="Zhang B."/>
            <person name="Shi J."/>
            <person name="Ge H."/>
        </authorList>
    </citation>
    <scope>NUCLEOTIDE SEQUENCE [LARGE SCALE GENOMIC DNA]</scope>
    <source>
        <strain evidence="5 6">NA00687</strain>
    </source>
</reference>
<comment type="similarity">
    <text evidence="1 3">Belongs to the Nudix hydrolase family.</text>
</comment>
<feature type="domain" description="Nudix hydrolase" evidence="4">
    <location>
        <begin position="1"/>
        <end position="114"/>
    </location>
</feature>
<dbReference type="EMBL" id="CP054929">
    <property type="protein sequence ID" value="QKW54957.1"/>
    <property type="molecule type" value="Genomic_DNA"/>
</dbReference>
<keyword evidence="2 3" id="KW-0378">Hydrolase</keyword>
<dbReference type="InterPro" id="IPR000086">
    <property type="entry name" value="NUDIX_hydrolase_dom"/>
</dbReference>
<dbReference type="InterPro" id="IPR020084">
    <property type="entry name" value="NUDIX_hydrolase_CS"/>
</dbReference>
<evidence type="ECO:0000313" key="5">
    <source>
        <dbReference type="EMBL" id="QKW54957.1"/>
    </source>
</evidence>
<accession>A0A7H8NK40</accession>
<organism evidence="5 6">
    <name type="scientific">Streptomyces buecherae</name>
    <dbReference type="NCBI Taxonomy" id="2763006"/>
    <lineage>
        <taxon>Bacteria</taxon>
        <taxon>Bacillati</taxon>
        <taxon>Actinomycetota</taxon>
        <taxon>Actinomycetes</taxon>
        <taxon>Kitasatosporales</taxon>
        <taxon>Streptomycetaceae</taxon>
        <taxon>Streptomyces</taxon>
    </lineage>
</organism>
<evidence type="ECO:0000256" key="1">
    <source>
        <dbReference type="ARBA" id="ARBA00005582"/>
    </source>
</evidence>
<evidence type="ECO:0000256" key="3">
    <source>
        <dbReference type="RuleBase" id="RU003476"/>
    </source>
</evidence>
<dbReference type="AlphaFoldDB" id="A0A7H8NK40"/>
<keyword evidence="6" id="KW-1185">Reference proteome</keyword>
<gene>
    <name evidence="5" type="ORF">HUT08_33205</name>
</gene>
<dbReference type="Pfam" id="PF00293">
    <property type="entry name" value="NUDIX"/>
    <property type="match status" value="1"/>
</dbReference>
<dbReference type="PROSITE" id="PS51462">
    <property type="entry name" value="NUDIX"/>
    <property type="match status" value="1"/>
</dbReference>
<name>A0A7H8NK40_9ACTN</name>
<evidence type="ECO:0000259" key="4">
    <source>
        <dbReference type="PROSITE" id="PS51462"/>
    </source>
</evidence>